<evidence type="ECO:0000259" key="2">
    <source>
        <dbReference type="PROSITE" id="PS50878"/>
    </source>
</evidence>
<dbReference type="AlphaFoldDB" id="A0A0C3NQS2"/>
<dbReference type="Pfam" id="PF17919">
    <property type="entry name" value="RT_RNaseH_2"/>
    <property type="match status" value="1"/>
</dbReference>
<dbReference type="CDD" id="cd01647">
    <property type="entry name" value="RT_LTR"/>
    <property type="match status" value="1"/>
</dbReference>
<dbReference type="SUPFAM" id="SSF56672">
    <property type="entry name" value="DNA/RNA polymerases"/>
    <property type="match status" value="1"/>
</dbReference>
<reference evidence="3 4" key="1">
    <citation type="submission" date="2014-04" db="EMBL/GenBank/DDBJ databases">
        <authorList>
            <consortium name="DOE Joint Genome Institute"/>
            <person name="Kuo A."/>
            <person name="Kohler A."/>
            <person name="Costa M.D."/>
            <person name="Nagy L.G."/>
            <person name="Floudas D."/>
            <person name="Copeland A."/>
            <person name="Barry K.W."/>
            <person name="Cichocki N."/>
            <person name="Veneault-Fourrey C."/>
            <person name="LaButti K."/>
            <person name="Lindquist E.A."/>
            <person name="Lipzen A."/>
            <person name="Lundell T."/>
            <person name="Morin E."/>
            <person name="Murat C."/>
            <person name="Sun H."/>
            <person name="Tunlid A."/>
            <person name="Henrissat B."/>
            <person name="Grigoriev I.V."/>
            <person name="Hibbett D.S."/>
            <person name="Martin F."/>
            <person name="Nordberg H.P."/>
            <person name="Cantor M.N."/>
            <person name="Hua S.X."/>
        </authorList>
    </citation>
    <scope>NUCLEOTIDE SEQUENCE [LARGE SCALE GENOMIC DNA]</scope>
    <source>
        <strain evidence="3 4">Marx 270</strain>
    </source>
</reference>
<evidence type="ECO:0000313" key="4">
    <source>
        <dbReference type="Proteomes" id="UP000054217"/>
    </source>
</evidence>
<dbReference type="InterPro" id="IPR043502">
    <property type="entry name" value="DNA/RNA_pol_sf"/>
</dbReference>
<dbReference type="HOGENOM" id="CLU_000384_33_4_1"/>
<dbReference type="InterPro" id="IPR050951">
    <property type="entry name" value="Retrovirus_Pol_polyprotein"/>
</dbReference>
<sequence>TCPPIAFINTAAYVWACKLEGSSQFSLQLHPLALTSLQSSKVEDALNLSSIPPEYHEYANYHNFADVFSKAKASALPPHREYDLKIELEEGTTPPLGTIYSLSPVELQALRTFIDENLTTGFIRPTSSPYAAPVLFVKKKDGSLQLCVDFRGLNKITKKDRYPLPLISDLLDSPSRAKIYTKIDLRHAYHLVWIAPGNEWKTAFRTRYGSYEWLVMPFGLTNAPAAFQRFVNTIFADMLDVCIVVYLDDILIYSGDKESHKWHVREVLRRLWLHGLYAKPEKCEFHSDSVKYLGFHLSPAGLTMSKEKVQTICDWPEPRKVKDIQSFLGFTNFYHRFIFNYLDIVVPLTQLTRKGAPWNFSEECRQSFNNLKAAFTTAPVLTHFIPGVPITVETDASDYAITSILSITCGDSQIHPVAFYSWTLTAPELNYDTHDKELLAIFEAFRTWRHYLEGSASPVDVVTDHKNLEYFSTSKVLTCRQAHWSEFLSQFNMIIRFRPGKLRAKPDALTRRWDVYPKEGDSGYARVNPQNLRPVFTQEQLAVSLRATYLEYPVLRAVALMDIEKLHNDI</sequence>
<dbReference type="EMBL" id="KN832023">
    <property type="protein sequence ID" value="KIN97850.1"/>
    <property type="molecule type" value="Genomic_DNA"/>
</dbReference>
<proteinExistence type="predicted"/>
<protein>
    <recommendedName>
        <fullName evidence="2">Reverse transcriptase domain-containing protein</fullName>
    </recommendedName>
</protein>
<keyword evidence="1" id="KW-0511">Multifunctional enzyme</keyword>
<dbReference type="Gene3D" id="3.30.70.270">
    <property type="match status" value="2"/>
</dbReference>
<organism evidence="3 4">
    <name type="scientific">Pisolithus tinctorius Marx 270</name>
    <dbReference type="NCBI Taxonomy" id="870435"/>
    <lineage>
        <taxon>Eukaryota</taxon>
        <taxon>Fungi</taxon>
        <taxon>Dikarya</taxon>
        <taxon>Basidiomycota</taxon>
        <taxon>Agaricomycotina</taxon>
        <taxon>Agaricomycetes</taxon>
        <taxon>Agaricomycetidae</taxon>
        <taxon>Boletales</taxon>
        <taxon>Sclerodermatineae</taxon>
        <taxon>Pisolithaceae</taxon>
        <taxon>Pisolithus</taxon>
    </lineage>
</organism>
<dbReference type="STRING" id="870435.A0A0C3NQS2"/>
<dbReference type="GO" id="GO:0004519">
    <property type="term" value="F:endonuclease activity"/>
    <property type="evidence" value="ECO:0007669"/>
    <property type="project" value="UniProtKB-KW"/>
</dbReference>
<feature type="non-terminal residue" evidence="3">
    <location>
        <position position="570"/>
    </location>
</feature>
<dbReference type="FunFam" id="3.30.70.270:FF:000020">
    <property type="entry name" value="Transposon Tf2-6 polyprotein-like Protein"/>
    <property type="match status" value="1"/>
</dbReference>
<dbReference type="Proteomes" id="UP000054217">
    <property type="component" value="Unassembled WGS sequence"/>
</dbReference>
<feature type="non-terminal residue" evidence="3">
    <location>
        <position position="1"/>
    </location>
</feature>
<dbReference type="Gene3D" id="3.10.10.10">
    <property type="entry name" value="HIV Type 1 Reverse Transcriptase, subunit A, domain 1"/>
    <property type="match status" value="1"/>
</dbReference>
<dbReference type="PROSITE" id="PS50878">
    <property type="entry name" value="RT_POL"/>
    <property type="match status" value="1"/>
</dbReference>
<dbReference type="GO" id="GO:0003964">
    <property type="term" value="F:RNA-directed DNA polymerase activity"/>
    <property type="evidence" value="ECO:0007669"/>
    <property type="project" value="UniProtKB-KW"/>
</dbReference>
<dbReference type="InterPro" id="IPR041577">
    <property type="entry name" value="RT_RNaseH_2"/>
</dbReference>
<dbReference type="CDD" id="cd09274">
    <property type="entry name" value="RNase_HI_RT_Ty3"/>
    <property type="match status" value="1"/>
</dbReference>
<keyword evidence="4" id="KW-1185">Reference proteome</keyword>
<dbReference type="InterPro" id="IPR000477">
    <property type="entry name" value="RT_dom"/>
</dbReference>
<evidence type="ECO:0000256" key="1">
    <source>
        <dbReference type="ARBA" id="ARBA00023268"/>
    </source>
</evidence>
<dbReference type="OrthoDB" id="2680678at2759"/>
<evidence type="ECO:0000313" key="3">
    <source>
        <dbReference type="EMBL" id="KIN97850.1"/>
    </source>
</evidence>
<name>A0A0C3NQS2_PISTI</name>
<gene>
    <name evidence="3" type="ORF">M404DRAFT_78300</name>
</gene>
<dbReference type="Pfam" id="PF00078">
    <property type="entry name" value="RVT_1"/>
    <property type="match status" value="1"/>
</dbReference>
<accession>A0A0C3NQS2</accession>
<feature type="domain" description="Reverse transcriptase" evidence="2">
    <location>
        <begin position="118"/>
        <end position="297"/>
    </location>
</feature>
<dbReference type="InterPro" id="IPR043128">
    <property type="entry name" value="Rev_trsase/Diguanyl_cyclase"/>
</dbReference>
<dbReference type="PANTHER" id="PTHR37984:SF5">
    <property type="entry name" value="PROTEIN NYNRIN-LIKE"/>
    <property type="match status" value="1"/>
</dbReference>
<reference evidence="4" key="2">
    <citation type="submission" date="2015-01" db="EMBL/GenBank/DDBJ databases">
        <title>Evolutionary Origins and Diversification of the Mycorrhizal Mutualists.</title>
        <authorList>
            <consortium name="DOE Joint Genome Institute"/>
            <consortium name="Mycorrhizal Genomics Consortium"/>
            <person name="Kohler A."/>
            <person name="Kuo A."/>
            <person name="Nagy L.G."/>
            <person name="Floudas D."/>
            <person name="Copeland A."/>
            <person name="Barry K.W."/>
            <person name="Cichocki N."/>
            <person name="Veneault-Fourrey C."/>
            <person name="LaButti K."/>
            <person name="Lindquist E.A."/>
            <person name="Lipzen A."/>
            <person name="Lundell T."/>
            <person name="Morin E."/>
            <person name="Murat C."/>
            <person name="Riley R."/>
            <person name="Ohm R."/>
            <person name="Sun H."/>
            <person name="Tunlid A."/>
            <person name="Henrissat B."/>
            <person name="Grigoriev I.V."/>
            <person name="Hibbett D.S."/>
            <person name="Martin F."/>
        </authorList>
    </citation>
    <scope>NUCLEOTIDE SEQUENCE [LARGE SCALE GENOMIC DNA]</scope>
    <source>
        <strain evidence="4">Marx 270</strain>
    </source>
</reference>
<dbReference type="PANTHER" id="PTHR37984">
    <property type="entry name" value="PROTEIN CBG26694"/>
    <property type="match status" value="1"/>
</dbReference>
<dbReference type="GO" id="GO:0016787">
    <property type="term" value="F:hydrolase activity"/>
    <property type="evidence" value="ECO:0007669"/>
    <property type="project" value="UniProtKB-KW"/>
</dbReference>
<dbReference type="InParanoid" id="A0A0C3NQS2"/>